<dbReference type="NCBIfam" id="TIGR00589">
    <property type="entry name" value="ogt"/>
    <property type="match status" value="1"/>
</dbReference>
<dbReference type="InterPro" id="IPR036631">
    <property type="entry name" value="MGMT_N_sf"/>
</dbReference>
<comment type="catalytic activity">
    <reaction evidence="1">
        <text>a 4-O-methyl-thymidine in DNA + L-cysteinyl-[protein] = a thymidine in DNA + S-methyl-L-cysteinyl-[protein]</text>
        <dbReference type="Rhea" id="RHEA:53428"/>
        <dbReference type="Rhea" id="RHEA-COMP:10131"/>
        <dbReference type="Rhea" id="RHEA-COMP:10132"/>
        <dbReference type="Rhea" id="RHEA-COMP:13555"/>
        <dbReference type="Rhea" id="RHEA-COMP:13556"/>
        <dbReference type="ChEBI" id="CHEBI:29950"/>
        <dbReference type="ChEBI" id="CHEBI:82612"/>
        <dbReference type="ChEBI" id="CHEBI:137386"/>
        <dbReference type="ChEBI" id="CHEBI:137387"/>
        <dbReference type="EC" id="2.1.1.63"/>
    </reaction>
</comment>
<name>A0A239V8Z2_9MICO</name>
<dbReference type="Pfam" id="PF02870">
    <property type="entry name" value="Methyltransf_1N"/>
    <property type="match status" value="1"/>
</dbReference>
<dbReference type="PANTHER" id="PTHR10815:SF13">
    <property type="entry name" value="METHYLATED-DNA--PROTEIN-CYSTEINE METHYLTRANSFERASE"/>
    <property type="match status" value="1"/>
</dbReference>
<feature type="domain" description="Methylated-DNA-[protein]-cysteine S-methyltransferase DNA binding" evidence="9">
    <location>
        <begin position="88"/>
        <end position="167"/>
    </location>
</feature>
<comment type="similarity">
    <text evidence="2">Belongs to the MGMT family.</text>
</comment>
<keyword evidence="5 11" id="KW-0808">Transferase</keyword>
<comment type="catalytic activity">
    <reaction evidence="8">
        <text>a 6-O-methyl-2'-deoxyguanosine in DNA + L-cysteinyl-[protein] = S-methyl-L-cysteinyl-[protein] + a 2'-deoxyguanosine in DNA</text>
        <dbReference type="Rhea" id="RHEA:24000"/>
        <dbReference type="Rhea" id="RHEA-COMP:10131"/>
        <dbReference type="Rhea" id="RHEA-COMP:10132"/>
        <dbReference type="Rhea" id="RHEA-COMP:11367"/>
        <dbReference type="Rhea" id="RHEA-COMP:11368"/>
        <dbReference type="ChEBI" id="CHEBI:29950"/>
        <dbReference type="ChEBI" id="CHEBI:82612"/>
        <dbReference type="ChEBI" id="CHEBI:85445"/>
        <dbReference type="ChEBI" id="CHEBI:85448"/>
        <dbReference type="EC" id="2.1.1.63"/>
    </reaction>
</comment>
<organism evidence="11 12">
    <name type="scientific">Dermatophilus congolensis</name>
    <dbReference type="NCBI Taxonomy" id="1863"/>
    <lineage>
        <taxon>Bacteria</taxon>
        <taxon>Bacillati</taxon>
        <taxon>Actinomycetota</taxon>
        <taxon>Actinomycetes</taxon>
        <taxon>Micrococcales</taxon>
        <taxon>Dermatophilaceae</taxon>
        <taxon>Dermatophilus</taxon>
    </lineage>
</organism>
<dbReference type="GeneID" id="63458773"/>
<dbReference type="PANTHER" id="PTHR10815">
    <property type="entry name" value="METHYLATED-DNA--PROTEIN-CYSTEINE METHYLTRANSFERASE"/>
    <property type="match status" value="1"/>
</dbReference>
<dbReference type="InterPro" id="IPR014048">
    <property type="entry name" value="MethylDNA_cys_MeTrfase_DNA-bd"/>
</dbReference>
<dbReference type="InterPro" id="IPR001497">
    <property type="entry name" value="MethylDNA_cys_MeTrfase_AS"/>
</dbReference>
<reference evidence="11 12" key="1">
    <citation type="submission" date="2017-06" db="EMBL/GenBank/DDBJ databases">
        <authorList>
            <consortium name="Pathogen Informatics"/>
        </authorList>
    </citation>
    <scope>NUCLEOTIDE SEQUENCE [LARGE SCALE GENOMIC DNA]</scope>
    <source>
        <strain evidence="11 12">NCTC13039</strain>
    </source>
</reference>
<accession>A0A239V8Z2</accession>
<dbReference type="EMBL" id="LT906453">
    <property type="protein sequence ID" value="SNV18582.1"/>
    <property type="molecule type" value="Genomic_DNA"/>
</dbReference>
<dbReference type="EC" id="2.1.1.63" evidence="3"/>
<keyword evidence="6" id="KW-0227">DNA damage</keyword>
<dbReference type="SUPFAM" id="SSF53155">
    <property type="entry name" value="Methylated DNA-protein cysteine methyltransferase domain"/>
    <property type="match status" value="1"/>
</dbReference>
<dbReference type="GO" id="GO:0032259">
    <property type="term" value="P:methylation"/>
    <property type="evidence" value="ECO:0007669"/>
    <property type="project" value="UniProtKB-KW"/>
</dbReference>
<dbReference type="GO" id="GO:0006281">
    <property type="term" value="P:DNA repair"/>
    <property type="evidence" value="ECO:0007669"/>
    <property type="project" value="UniProtKB-KW"/>
</dbReference>
<keyword evidence="4 11" id="KW-0489">Methyltransferase</keyword>
<gene>
    <name evidence="11" type="primary">ogt</name>
    <name evidence="11" type="ORF">SAMEA4475696_00491</name>
</gene>
<evidence type="ECO:0000256" key="6">
    <source>
        <dbReference type="ARBA" id="ARBA00022763"/>
    </source>
</evidence>
<evidence type="ECO:0000313" key="12">
    <source>
        <dbReference type="Proteomes" id="UP000242637"/>
    </source>
</evidence>
<evidence type="ECO:0000259" key="9">
    <source>
        <dbReference type="Pfam" id="PF01035"/>
    </source>
</evidence>
<dbReference type="Gene3D" id="3.30.160.70">
    <property type="entry name" value="Methylated DNA-protein cysteine methyltransferase domain"/>
    <property type="match status" value="1"/>
</dbReference>
<proteinExistence type="inferred from homology"/>
<evidence type="ECO:0000256" key="3">
    <source>
        <dbReference type="ARBA" id="ARBA00011918"/>
    </source>
</evidence>
<dbReference type="AlphaFoldDB" id="A0A239V8Z2"/>
<dbReference type="GO" id="GO:0003908">
    <property type="term" value="F:methylated-DNA-[protein]-cysteine S-methyltransferase activity"/>
    <property type="evidence" value="ECO:0007669"/>
    <property type="project" value="UniProtKB-EC"/>
</dbReference>
<evidence type="ECO:0000256" key="7">
    <source>
        <dbReference type="ARBA" id="ARBA00023204"/>
    </source>
</evidence>
<evidence type="ECO:0000313" key="11">
    <source>
        <dbReference type="EMBL" id="SNV18582.1"/>
    </source>
</evidence>
<dbReference type="RefSeq" id="WP_051277604.1">
    <property type="nucleotide sequence ID" value="NZ_LT906453.1"/>
</dbReference>
<evidence type="ECO:0000256" key="5">
    <source>
        <dbReference type="ARBA" id="ARBA00022679"/>
    </source>
</evidence>
<dbReference type="InterPro" id="IPR008332">
    <property type="entry name" value="MethylG_MeTrfase_N"/>
</dbReference>
<dbReference type="CDD" id="cd06445">
    <property type="entry name" value="ATase"/>
    <property type="match status" value="1"/>
</dbReference>
<dbReference type="KEGG" id="dco:SAMEA4475696_0491"/>
<evidence type="ECO:0000256" key="2">
    <source>
        <dbReference type="ARBA" id="ARBA00008711"/>
    </source>
</evidence>
<dbReference type="InterPro" id="IPR036217">
    <property type="entry name" value="MethylDNA_cys_MeTrfase_DNAb"/>
</dbReference>
<sequence length="179" mass="19852">MTTHHFTYITINTPISELLIAQTQERIIYIAFGCENHTTTLTHITGTTGPGTHHETPILHTAKTQLTEYFTGTRHHFTLPLDHRMSTPFRRTIQTHLATIPYGTTLTYTQLATQAGHPTAIRAAATACATNPLPLLLPCHRIIRANGNPGQYRGGAEAKKWLLTHEKTTPATPRSPTRT</sequence>
<dbReference type="FunFam" id="1.10.10.10:FF:000214">
    <property type="entry name" value="Methylated-DNA--protein-cysteine methyltransferase"/>
    <property type="match status" value="1"/>
</dbReference>
<evidence type="ECO:0000259" key="10">
    <source>
        <dbReference type="Pfam" id="PF02870"/>
    </source>
</evidence>
<keyword evidence="7" id="KW-0234">DNA repair</keyword>
<dbReference type="SUPFAM" id="SSF46767">
    <property type="entry name" value="Methylated DNA-protein cysteine methyltransferase, C-terminal domain"/>
    <property type="match status" value="1"/>
</dbReference>
<dbReference type="OrthoDB" id="9802228at2"/>
<dbReference type="STRING" id="1121387.GCA_000429885_01593"/>
<keyword evidence="12" id="KW-1185">Reference proteome</keyword>
<feature type="domain" description="Methylguanine DNA methyltransferase ribonuclease-like" evidence="10">
    <location>
        <begin position="8"/>
        <end position="82"/>
    </location>
</feature>
<dbReference type="Gene3D" id="1.10.10.10">
    <property type="entry name" value="Winged helix-like DNA-binding domain superfamily/Winged helix DNA-binding domain"/>
    <property type="match status" value="1"/>
</dbReference>
<dbReference type="InterPro" id="IPR036388">
    <property type="entry name" value="WH-like_DNA-bd_sf"/>
</dbReference>
<dbReference type="PROSITE" id="PS00374">
    <property type="entry name" value="MGMT"/>
    <property type="match status" value="1"/>
</dbReference>
<evidence type="ECO:0000256" key="1">
    <source>
        <dbReference type="ARBA" id="ARBA00001286"/>
    </source>
</evidence>
<evidence type="ECO:0000256" key="4">
    <source>
        <dbReference type="ARBA" id="ARBA00022603"/>
    </source>
</evidence>
<dbReference type="Proteomes" id="UP000242637">
    <property type="component" value="Chromosome 1"/>
</dbReference>
<dbReference type="Pfam" id="PF01035">
    <property type="entry name" value="DNA_binding_1"/>
    <property type="match status" value="1"/>
</dbReference>
<evidence type="ECO:0000256" key="8">
    <source>
        <dbReference type="ARBA" id="ARBA00049348"/>
    </source>
</evidence>
<protein>
    <recommendedName>
        <fullName evidence="3">methylated-DNA--[protein]-cysteine S-methyltransferase</fullName>
        <ecNumber evidence="3">2.1.1.63</ecNumber>
    </recommendedName>
</protein>